<evidence type="ECO:0000256" key="6">
    <source>
        <dbReference type="ARBA" id="ARBA00023136"/>
    </source>
</evidence>
<dbReference type="InterPro" id="IPR050495">
    <property type="entry name" value="ATG22/LtaA_families"/>
</dbReference>
<comment type="subcellular location">
    <subcellularLocation>
        <location evidence="1">Endomembrane system</location>
        <topology evidence="1">Multi-pass membrane protein</topology>
    </subcellularLocation>
</comment>
<accession>A0AAD8XXC1</accession>
<dbReference type="GO" id="GO:0012505">
    <property type="term" value="C:endomembrane system"/>
    <property type="evidence" value="ECO:0007669"/>
    <property type="project" value="UniProtKB-SubCell"/>
</dbReference>
<evidence type="ECO:0000256" key="7">
    <source>
        <dbReference type="SAM" id="MobiDB-lite"/>
    </source>
</evidence>
<feature type="region of interest" description="Disordered" evidence="7">
    <location>
        <begin position="1"/>
        <end position="37"/>
    </location>
</feature>
<sequence>MSTQLSSSAVPDTSPDATPASSSKVMTPPGTESSKDAATNANKSGCCAGCNEFLLYDSGRKDVQAFYFNQFGRSILFISFMFLSLGVLQLANQAAGCPQNENGSYVNCGNTVYGMLPSDILALMALIGGLSTAAFMPYAGAVVDFSDHRLTFGRVCATILVIINFVQIFIFESTWFFMVIAQSFIAASTFMANSMVLWSYVNAPSDHDLHGITSSGRLWETIAMLSFFIVVGIVQFTSGWDSVAVARFSQALASVVGGFCLFLSYKRYEPVKAVKFLDNGKSLYIAGLVEIGKTSVSLWKTEPSAFVFLLASIFNEAAVSSYTNLTITYLAEQIQMSSTDIIIFIMINFATNPIGVAIHRYIARKIGHKKNYMLCVAYFLIIGVFLIAFVYQPSDANITYIFSVLYGIAYGWYYPSSNGYFVSIVPEEKVTELWGFNSFCSVSMSWAPPAIFIALNQGTGSLRLGLLGGIIFLFIGLCIAVFIPERVVAEKTDEEKGGNARIASRAGPEIEFTAPF</sequence>
<keyword evidence="4 8" id="KW-0812">Transmembrane</keyword>
<feature type="transmembrane region" description="Helical" evidence="8">
    <location>
        <begin position="371"/>
        <end position="391"/>
    </location>
</feature>
<evidence type="ECO:0000313" key="10">
    <source>
        <dbReference type="Proteomes" id="UP001224775"/>
    </source>
</evidence>
<dbReference type="InterPro" id="IPR024671">
    <property type="entry name" value="Atg22-like"/>
</dbReference>
<proteinExistence type="inferred from homology"/>
<feature type="transmembrane region" description="Helical" evidence="8">
    <location>
        <begin position="151"/>
        <end position="170"/>
    </location>
</feature>
<dbReference type="PANTHER" id="PTHR23519">
    <property type="entry name" value="AUTOPHAGY-RELATED PROTEIN 22"/>
    <property type="match status" value="1"/>
</dbReference>
<evidence type="ECO:0000256" key="5">
    <source>
        <dbReference type="ARBA" id="ARBA00022989"/>
    </source>
</evidence>
<protein>
    <submittedName>
        <fullName evidence="9">Autophagy-related protein 22 family protein</fullName>
    </submittedName>
</protein>
<feature type="transmembrane region" description="Helical" evidence="8">
    <location>
        <begin position="434"/>
        <end position="455"/>
    </location>
</feature>
<dbReference type="Proteomes" id="UP001224775">
    <property type="component" value="Unassembled WGS sequence"/>
</dbReference>
<gene>
    <name evidence="9" type="ORF">QTG54_013889</name>
</gene>
<evidence type="ECO:0000256" key="3">
    <source>
        <dbReference type="ARBA" id="ARBA00022448"/>
    </source>
</evidence>
<feature type="transmembrane region" description="Helical" evidence="8">
    <location>
        <begin position="244"/>
        <end position="265"/>
    </location>
</feature>
<feature type="transmembrane region" description="Helical" evidence="8">
    <location>
        <begin position="120"/>
        <end position="139"/>
    </location>
</feature>
<evidence type="ECO:0000256" key="4">
    <source>
        <dbReference type="ARBA" id="ARBA00022692"/>
    </source>
</evidence>
<keyword evidence="5 8" id="KW-1133">Transmembrane helix</keyword>
<dbReference type="InterPro" id="IPR036259">
    <property type="entry name" value="MFS_trans_sf"/>
</dbReference>
<dbReference type="EMBL" id="JATAAI010000034">
    <property type="protein sequence ID" value="KAK1735275.1"/>
    <property type="molecule type" value="Genomic_DNA"/>
</dbReference>
<evidence type="ECO:0000313" key="9">
    <source>
        <dbReference type="EMBL" id="KAK1735275.1"/>
    </source>
</evidence>
<feature type="transmembrane region" description="Helical" evidence="8">
    <location>
        <begin position="176"/>
        <end position="198"/>
    </location>
</feature>
<keyword evidence="10" id="KW-1185">Reference proteome</keyword>
<evidence type="ECO:0000256" key="2">
    <source>
        <dbReference type="ARBA" id="ARBA00006978"/>
    </source>
</evidence>
<comment type="caution">
    <text evidence="9">The sequence shown here is derived from an EMBL/GenBank/DDBJ whole genome shotgun (WGS) entry which is preliminary data.</text>
</comment>
<reference evidence="9" key="1">
    <citation type="submission" date="2023-06" db="EMBL/GenBank/DDBJ databases">
        <title>Survivors Of The Sea: Transcriptome response of Skeletonema marinoi to long-term dormancy.</title>
        <authorList>
            <person name="Pinder M.I.M."/>
            <person name="Kourtchenko O."/>
            <person name="Robertson E.K."/>
            <person name="Larsson T."/>
            <person name="Maumus F."/>
            <person name="Osuna-Cruz C.M."/>
            <person name="Vancaester E."/>
            <person name="Stenow R."/>
            <person name="Vandepoele K."/>
            <person name="Ploug H."/>
            <person name="Bruchert V."/>
            <person name="Godhe A."/>
            <person name="Topel M."/>
        </authorList>
    </citation>
    <scope>NUCLEOTIDE SEQUENCE</scope>
    <source>
        <strain evidence="9">R05AC</strain>
    </source>
</reference>
<comment type="similarity">
    <text evidence="2">Belongs to the ATG22 family.</text>
</comment>
<dbReference type="AlphaFoldDB" id="A0AAD8XXC1"/>
<dbReference type="SUPFAM" id="SSF103473">
    <property type="entry name" value="MFS general substrate transporter"/>
    <property type="match status" value="1"/>
</dbReference>
<organism evidence="9 10">
    <name type="scientific">Skeletonema marinoi</name>
    <dbReference type="NCBI Taxonomy" id="267567"/>
    <lineage>
        <taxon>Eukaryota</taxon>
        <taxon>Sar</taxon>
        <taxon>Stramenopiles</taxon>
        <taxon>Ochrophyta</taxon>
        <taxon>Bacillariophyta</taxon>
        <taxon>Coscinodiscophyceae</taxon>
        <taxon>Thalassiosirophycidae</taxon>
        <taxon>Thalassiosirales</taxon>
        <taxon>Skeletonemataceae</taxon>
        <taxon>Skeletonema</taxon>
        <taxon>Skeletonema marinoi-dohrnii complex</taxon>
    </lineage>
</organism>
<keyword evidence="6 8" id="KW-0472">Membrane</keyword>
<feature type="transmembrane region" description="Helical" evidence="8">
    <location>
        <begin position="397"/>
        <end position="414"/>
    </location>
</feature>
<name>A0AAD8XXC1_9STRA</name>
<evidence type="ECO:0000256" key="8">
    <source>
        <dbReference type="SAM" id="Phobius"/>
    </source>
</evidence>
<dbReference type="Pfam" id="PF11700">
    <property type="entry name" value="ATG22"/>
    <property type="match status" value="1"/>
</dbReference>
<feature type="transmembrane region" description="Helical" evidence="8">
    <location>
        <begin position="461"/>
        <end position="483"/>
    </location>
</feature>
<dbReference type="PANTHER" id="PTHR23519:SF1">
    <property type="entry name" value="AUTOPHAGY-RELATED PROTEIN 22"/>
    <property type="match status" value="1"/>
</dbReference>
<feature type="transmembrane region" description="Helical" evidence="8">
    <location>
        <begin position="71"/>
        <end position="91"/>
    </location>
</feature>
<dbReference type="Gene3D" id="1.20.1250.20">
    <property type="entry name" value="MFS general substrate transporter like domains"/>
    <property type="match status" value="1"/>
</dbReference>
<feature type="transmembrane region" description="Helical" evidence="8">
    <location>
        <begin position="305"/>
        <end position="329"/>
    </location>
</feature>
<evidence type="ECO:0000256" key="1">
    <source>
        <dbReference type="ARBA" id="ARBA00004127"/>
    </source>
</evidence>
<keyword evidence="3" id="KW-0813">Transport</keyword>
<feature type="transmembrane region" description="Helical" evidence="8">
    <location>
        <begin position="218"/>
        <end position="238"/>
    </location>
</feature>
<feature type="transmembrane region" description="Helical" evidence="8">
    <location>
        <begin position="341"/>
        <end position="359"/>
    </location>
</feature>